<gene>
    <name evidence="1" type="ORF">S01H4_13018</name>
</gene>
<feature type="non-terminal residue" evidence="1">
    <location>
        <position position="1"/>
    </location>
</feature>
<sequence>RSWIVYNATSSTMALTILKGAGIDLIGLTTD</sequence>
<accession>X1AAQ9</accession>
<organism evidence="1">
    <name type="scientific">marine sediment metagenome</name>
    <dbReference type="NCBI Taxonomy" id="412755"/>
    <lineage>
        <taxon>unclassified sequences</taxon>
        <taxon>metagenomes</taxon>
        <taxon>ecological metagenomes</taxon>
    </lineage>
</organism>
<reference evidence="1" key="1">
    <citation type="journal article" date="2014" name="Front. Microbiol.">
        <title>High frequency of phylogenetically diverse reductive dehalogenase-homologous genes in deep subseafloor sedimentary metagenomes.</title>
        <authorList>
            <person name="Kawai M."/>
            <person name="Futagami T."/>
            <person name="Toyoda A."/>
            <person name="Takaki Y."/>
            <person name="Nishi S."/>
            <person name="Hori S."/>
            <person name="Arai W."/>
            <person name="Tsubouchi T."/>
            <person name="Morono Y."/>
            <person name="Uchiyama I."/>
            <person name="Ito T."/>
            <person name="Fujiyama A."/>
            <person name="Inagaki F."/>
            <person name="Takami H."/>
        </authorList>
    </citation>
    <scope>NUCLEOTIDE SEQUENCE</scope>
    <source>
        <strain evidence="1">Expedition CK06-06</strain>
    </source>
</reference>
<evidence type="ECO:0000313" key="1">
    <source>
        <dbReference type="EMBL" id="GAG69778.1"/>
    </source>
</evidence>
<proteinExistence type="predicted"/>
<comment type="caution">
    <text evidence="1">The sequence shown here is derived from an EMBL/GenBank/DDBJ whole genome shotgun (WGS) entry which is preliminary data.</text>
</comment>
<name>X1AAQ9_9ZZZZ</name>
<dbReference type="AlphaFoldDB" id="X1AAQ9"/>
<feature type="non-terminal residue" evidence="1">
    <location>
        <position position="31"/>
    </location>
</feature>
<dbReference type="EMBL" id="BART01005749">
    <property type="protein sequence ID" value="GAG69778.1"/>
    <property type="molecule type" value="Genomic_DNA"/>
</dbReference>
<protein>
    <submittedName>
        <fullName evidence="1">Uncharacterized protein</fullName>
    </submittedName>
</protein>